<dbReference type="InterPro" id="IPR002033">
    <property type="entry name" value="TatC"/>
</dbReference>
<evidence type="ECO:0000256" key="4">
    <source>
        <dbReference type="ARBA" id="ARBA00023136"/>
    </source>
</evidence>
<feature type="transmembrane region" description="Helical" evidence="5">
    <location>
        <begin position="68"/>
        <end position="95"/>
    </location>
</feature>
<feature type="transmembrane region" description="Helical" evidence="5">
    <location>
        <begin position="157"/>
        <end position="186"/>
    </location>
</feature>
<dbReference type="PANTHER" id="PTHR30371:SF0">
    <property type="entry name" value="SEC-INDEPENDENT PROTEIN TRANSLOCASE PROTEIN TATC, CHLOROPLASTIC-RELATED"/>
    <property type="match status" value="1"/>
</dbReference>
<dbReference type="Proteomes" id="UP000321026">
    <property type="component" value="Unassembled WGS sequence"/>
</dbReference>
<evidence type="ECO:0000256" key="5">
    <source>
        <dbReference type="SAM" id="Phobius"/>
    </source>
</evidence>
<sequence>MEEQSQALSEFYTKYRPYLLELRKSLFFIVILFFVGAVFGLFNSQKIFNFILNLYNFKDVSIVTTSPYQYISLSFTISFICGILLAAPFAFYRLFVFFKPALKPAEVNILVKFTPLSIFLFIIGFSFGMWIMQQIINFYSTAWGQVKVNSFWDVQNFFAQIIFTSFLTGIIFQIPILISVLIRLQIIKRSELIKKRKYIYVLLLITAILLPPTDLVSLIMLTLPLFFLFEFGLLLNRH</sequence>
<comment type="caution">
    <text evidence="6">The sequence shown here is derived from an EMBL/GenBank/DDBJ whole genome shotgun (WGS) entry which is preliminary data.</text>
</comment>
<reference evidence="6 7" key="1">
    <citation type="submission" date="2018-09" db="EMBL/GenBank/DDBJ databases">
        <title>Metagenome Assembled Genomes from an Advanced Water Purification Facility.</title>
        <authorList>
            <person name="Stamps B.W."/>
            <person name="Spear J.R."/>
        </authorList>
    </citation>
    <scope>NUCLEOTIDE SEQUENCE [LARGE SCALE GENOMIC DNA]</scope>
    <source>
        <strain evidence="6">Bin_63_2</strain>
    </source>
</reference>
<protein>
    <submittedName>
        <fullName evidence="6">Preprotein translocase subunit TatC</fullName>
    </submittedName>
</protein>
<dbReference type="Pfam" id="PF00902">
    <property type="entry name" value="TatC"/>
    <property type="match status" value="1"/>
</dbReference>
<feature type="transmembrane region" description="Helical" evidence="5">
    <location>
        <begin position="198"/>
        <end position="229"/>
    </location>
</feature>
<keyword evidence="3 5" id="KW-1133">Transmembrane helix</keyword>
<feature type="transmembrane region" description="Helical" evidence="5">
    <location>
        <begin position="26"/>
        <end position="48"/>
    </location>
</feature>
<gene>
    <name evidence="6" type="ORF">E6Q11_03375</name>
</gene>
<dbReference type="AlphaFoldDB" id="A0A5C7J7H1"/>
<evidence type="ECO:0000313" key="7">
    <source>
        <dbReference type="Proteomes" id="UP000321026"/>
    </source>
</evidence>
<keyword evidence="4 5" id="KW-0472">Membrane</keyword>
<dbReference type="GO" id="GO:0043953">
    <property type="term" value="P:protein transport by the Tat complex"/>
    <property type="evidence" value="ECO:0007669"/>
    <property type="project" value="TreeGrafter"/>
</dbReference>
<organism evidence="6 7">
    <name type="scientific">Candidatus Dojkabacteria bacterium</name>
    <dbReference type="NCBI Taxonomy" id="2099670"/>
    <lineage>
        <taxon>Bacteria</taxon>
        <taxon>Candidatus Dojkabacteria</taxon>
    </lineage>
</organism>
<dbReference type="PANTHER" id="PTHR30371">
    <property type="entry name" value="SEC-INDEPENDENT PROTEIN TRANSLOCASE PROTEIN TATC"/>
    <property type="match status" value="1"/>
</dbReference>
<evidence type="ECO:0000256" key="1">
    <source>
        <dbReference type="ARBA" id="ARBA00004141"/>
    </source>
</evidence>
<proteinExistence type="predicted"/>
<dbReference type="EMBL" id="SSDS01000054">
    <property type="protein sequence ID" value="TXG77094.1"/>
    <property type="molecule type" value="Genomic_DNA"/>
</dbReference>
<evidence type="ECO:0000256" key="2">
    <source>
        <dbReference type="ARBA" id="ARBA00022692"/>
    </source>
</evidence>
<feature type="transmembrane region" description="Helical" evidence="5">
    <location>
        <begin position="116"/>
        <end position="137"/>
    </location>
</feature>
<dbReference type="PRINTS" id="PR01840">
    <property type="entry name" value="TATCFAMILY"/>
</dbReference>
<accession>A0A5C7J7H1</accession>
<comment type="subcellular location">
    <subcellularLocation>
        <location evidence="1">Membrane</location>
        <topology evidence="1">Multi-pass membrane protein</topology>
    </subcellularLocation>
</comment>
<name>A0A5C7J7H1_9BACT</name>
<keyword evidence="2 5" id="KW-0812">Transmembrane</keyword>
<dbReference type="GO" id="GO:0065002">
    <property type="term" value="P:intracellular protein transmembrane transport"/>
    <property type="evidence" value="ECO:0007669"/>
    <property type="project" value="TreeGrafter"/>
</dbReference>
<dbReference type="GO" id="GO:0009977">
    <property type="term" value="F:proton motive force dependent protein transmembrane transporter activity"/>
    <property type="evidence" value="ECO:0007669"/>
    <property type="project" value="TreeGrafter"/>
</dbReference>
<evidence type="ECO:0000313" key="6">
    <source>
        <dbReference type="EMBL" id="TXG77094.1"/>
    </source>
</evidence>
<evidence type="ECO:0000256" key="3">
    <source>
        <dbReference type="ARBA" id="ARBA00022989"/>
    </source>
</evidence>
<dbReference type="GO" id="GO:0033281">
    <property type="term" value="C:TAT protein transport complex"/>
    <property type="evidence" value="ECO:0007669"/>
    <property type="project" value="TreeGrafter"/>
</dbReference>